<keyword evidence="5" id="KW-0547">Nucleotide-binding</keyword>
<dbReference type="GO" id="GO:0005886">
    <property type="term" value="C:plasma membrane"/>
    <property type="evidence" value="ECO:0007669"/>
    <property type="project" value="TreeGrafter"/>
</dbReference>
<feature type="region of interest" description="Disordered" evidence="15">
    <location>
        <begin position="885"/>
        <end position="908"/>
    </location>
</feature>
<feature type="compositionally biased region" description="Polar residues" evidence="15">
    <location>
        <begin position="523"/>
        <end position="534"/>
    </location>
</feature>
<evidence type="ECO:0000256" key="7">
    <source>
        <dbReference type="ARBA" id="ARBA00023134"/>
    </source>
</evidence>
<dbReference type="EC" id="4.6.1.2" evidence="2 14"/>
<dbReference type="SUPFAM" id="SSF55073">
    <property type="entry name" value="Nucleotide cyclase"/>
    <property type="match status" value="1"/>
</dbReference>
<dbReference type="GO" id="GO:0035556">
    <property type="term" value="P:intracellular signal transduction"/>
    <property type="evidence" value="ECO:0007669"/>
    <property type="project" value="InterPro"/>
</dbReference>
<evidence type="ECO:0000256" key="14">
    <source>
        <dbReference type="RuleBase" id="RU003431"/>
    </source>
</evidence>
<dbReference type="GO" id="GO:0007168">
    <property type="term" value="P:receptor guanylyl cyclase signaling pathway"/>
    <property type="evidence" value="ECO:0007669"/>
    <property type="project" value="TreeGrafter"/>
</dbReference>
<accession>A0AAV4BST1</accession>
<evidence type="ECO:0000313" key="18">
    <source>
        <dbReference type="EMBL" id="GFO22155.1"/>
    </source>
</evidence>
<keyword evidence="3" id="KW-0812">Transmembrane</keyword>
<evidence type="ECO:0000256" key="11">
    <source>
        <dbReference type="ARBA" id="ARBA00023239"/>
    </source>
</evidence>
<dbReference type="InterPro" id="IPR001054">
    <property type="entry name" value="A/G_cyclase"/>
</dbReference>
<evidence type="ECO:0000256" key="10">
    <source>
        <dbReference type="ARBA" id="ARBA00023180"/>
    </source>
</evidence>
<name>A0AAV4BST1_9GAST</name>
<evidence type="ECO:0000256" key="3">
    <source>
        <dbReference type="ARBA" id="ARBA00022692"/>
    </source>
</evidence>
<protein>
    <recommendedName>
        <fullName evidence="2 14">Guanylate cyclase</fullName>
        <ecNumber evidence="2 14">4.6.1.2</ecNumber>
    </recommendedName>
</protein>
<feature type="region of interest" description="Disordered" evidence="15">
    <location>
        <begin position="1000"/>
        <end position="1025"/>
    </location>
</feature>
<dbReference type="Pfam" id="PF00211">
    <property type="entry name" value="Guanylate_cyc"/>
    <property type="match status" value="1"/>
</dbReference>
<dbReference type="SUPFAM" id="SSF56112">
    <property type="entry name" value="Protein kinase-like (PK-like)"/>
    <property type="match status" value="1"/>
</dbReference>
<dbReference type="PANTHER" id="PTHR11920:SF335">
    <property type="entry name" value="GUANYLATE CYCLASE"/>
    <property type="match status" value="1"/>
</dbReference>
<feature type="compositionally biased region" description="Basic residues" evidence="15">
    <location>
        <begin position="1002"/>
        <end position="1012"/>
    </location>
</feature>
<comment type="catalytic activity">
    <reaction evidence="14">
        <text>GTP = 3',5'-cyclic GMP + diphosphate</text>
        <dbReference type="Rhea" id="RHEA:13665"/>
        <dbReference type="ChEBI" id="CHEBI:33019"/>
        <dbReference type="ChEBI" id="CHEBI:37565"/>
        <dbReference type="ChEBI" id="CHEBI:57746"/>
        <dbReference type="EC" id="4.6.1.2"/>
    </reaction>
</comment>
<gene>
    <name evidence="18" type="ORF">PoB_004866000</name>
</gene>
<keyword evidence="7" id="KW-0342">GTP-binding</keyword>
<dbReference type="AlphaFoldDB" id="A0AAV4BST1"/>
<proteinExistence type="inferred from homology"/>
<dbReference type="PANTHER" id="PTHR11920">
    <property type="entry name" value="GUANYLYL CYCLASE"/>
    <property type="match status" value="1"/>
</dbReference>
<evidence type="ECO:0000256" key="15">
    <source>
        <dbReference type="SAM" id="MobiDB-lite"/>
    </source>
</evidence>
<feature type="domain" description="Protein kinase" evidence="16">
    <location>
        <begin position="1"/>
        <end position="132"/>
    </location>
</feature>
<dbReference type="GO" id="GO:0004383">
    <property type="term" value="F:guanylate cyclase activity"/>
    <property type="evidence" value="ECO:0007669"/>
    <property type="project" value="UniProtKB-EC"/>
</dbReference>
<comment type="subcellular location">
    <subcellularLocation>
        <location evidence="1">Membrane</location>
        <topology evidence="1">Single-pass type I membrane protein</topology>
    </subcellularLocation>
</comment>
<keyword evidence="8" id="KW-0472">Membrane</keyword>
<feature type="region of interest" description="Disordered" evidence="15">
    <location>
        <begin position="387"/>
        <end position="541"/>
    </location>
</feature>
<dbReference type="PROSITE" id="PS50011">
    <property type="entry name" value="PROTEIN_KINASE_DOM"/>
    <property type="match status" value="1"/>
</dbReference>
<dbReference type="Pfam" id="PF07714">
    <property type="entry name" value="PK_Tyr_Ser-Thr"/>
    <property type="match status" value="1"/>
</dbReference>
<evidence type="ECO:0000313" key="19">
    <source>
        <dbReference type="Proteomes" id="UP000735302"/>
    </source>
</evidence>
<evidence type="ECO:0000256" key="8">
    <source>
        <dbReference type="ARBA" id="ARBA00023136"/>
    </source>
</evidence>
<dbReference type="Gene3D" id="3.30.70.1230">
    <property type="entry name" value="Nucleotide cyclase"/>
    <property type="match status" value="1"/>
</dbReference>
<dbReference type="Gene3D" id="1.10.510.10">
    <property type="entry name" value="Transferase(Phosphotransferase) domain 1"/>
    <property type="match status" value="1"/>
</dbReference>
<evidence type="ECO:0000256" key="6">
    <source>
        <dbReference type="ARBA" id="ARBA00022989"/>
    </source>
</evidence>
<keyword evidence="4" id="KW-0732">Signal</keyword>
<dbReference type="FunFam" id="3.30.70.1230:FF:000004">
    <property type="entry name" value="Guanylate cyclase"/>
    <property type="match status" value="1"/>
</dbReference>
<evidence type="ECO:0000256" key="9">
    <source>
        <dbReference type="ARBA" id="ARBA00023170"/>
    </source>
</evidence>
<feature type="compositionally biased region" description="Basic and acidic residues" evidence="15">
    <location>
        <begin position="445"/>
        <end position="456"/>
    </location>
</feature>
<evidence type="ECO:0000256" key="13">
    <source>
        <dbReference type="RuleBase" id="RU000405"/>
    </source>
</evidence>
<dbReference type="Proteomes" id="UP000735302">
    <property type="component" value="Unassembled WGS sequence"/>
</dbReference>
<dbReference type="InterPro" id="IPR050401">
    <property type="entry name" value="Cyclic_nucleotide_synthase"/>
</dbReference>
<dbReference type="PROSITE" id="PS50125">
    <property type="entry name" value="GUANYLATE_CYCLASE_2"/>
    <property type="match status" value="1"/>
</dbReference>
<keyword evidence="12 14" id="KW-0141">cGMP biosynthesis</keyword>
<organism evidence="18 19">
    <name type="scientific">Plakobranchus ocellatus</name>
    <dbReference type="NCBI Taxonomy" id="259542"/>
    <lineage>
        <taxon>Eukaryota</taxon>
        <taxon>Metazoa</taxon>
        <taxon>Spiralia</taxon>
        <taxon>Lophotrochozoa</taxon>
        <taxon>Mollusca</taxon>
        <taxon>Gastropoda</taxon>
        <taxon>Heterobranchia</taxon>
        <taxon>Euthyneura</taxon>
        <taxon>Panpulmonata</taxon>
        <taxon>Sacoglossa</taxon>
        <taxon>Placobranchoidea</taxon>
        <taxon>Plakobranchidae</taxon>
        <taxon>Plakobranchus</taxon>
    </lineage>
</organism>
<dbReference type="SMART" id="SM00044">
    <property type="entry name" value="CYCc"/>
    <property type="match status" value="1"/>
</dbReference>
<dbReference type="PROSITE" id="PS00452">
    <property type="entry name" value="GUANYLATE_CYCLASE_1"/>
    <property type="match status" value="1"/>
</dbReference>
<dbReference type="InterPro" id="IPR018297">
    <property type="entry name" value="A/G_cyclase_CS"/>
</dbReference>
<comment type="similarity">
    <text evidence="13">Belongs to the adenylyl cyclase class-4/guanylyl cyclase family.</text>
</comment>
<sequence>MSYRKPGSEDDLDNRVHFSSLLWTAPELLRMSKRPHKGTQKGDVYSFGIILQEILFRCAAYFHNYMEPEDIIILVKNESHHRTFRPVILLDNELPPKAINLMVTSWSDAPEARPDIHQIRKRVRDLNGSKLVAEQLKCGMSVIPESYDQVSIFFSDIVGFTAIASQSRPLEVVDLLNDLYTCFDEVIARRDVYKVETIGDAYMCVSGCPRRNGNRHAGEIANMALDLISAVTHFRIRHKPEEQLNLRVGLHTGPCAAGVVGRTMPRYCLFGDTVNMASRMESTGKALHIHMSSQMKDALDDLDWGFMTVERGFIEVKGKGLQKTFWLAGKRNYKKPLPDSLFALQKCLEDGRLPATASFTTLTVGDSMFSALRKTSITVSNITVKSSPYASDTEDHEETVTPSTSQYGNLLEASVKQHHRRRSNCGGRVGKQAGDDYPSEDANDDGDRKYGGDGEAKTVVNNGRVVKANAGDGVAGPNGFDDPTTDEGSSVPVHGRGNKSTRVTSEGRKSLGEIGNAWKTVGSCDSDSSVTGLSNKRGCDSDRNDAISHFPFSEAESFDDASPTENTEMLVTDGARLVERTKDRKKEERYNDVTLETVPLKRKRAVVSPPRLVLMQAKLRENDVGVYGERYEKQSVQANLKGGTYTLPDQNNGWREELESDNSGGSDANSPVKKDSACYSMADSVGDNTEVVKHHETCNINHINVNRINKYDLQNQPAPILHVSPYTPDGAKTSDSKPGQRETTNLQLENGVTTSHSNTDQYLQNWKPPSTSNDVALGSVNLRKTNNSHGNSTAEMGGICPKSQFTRNSAPIITVQHEDGRLPKTSRSWHEKNYSASPLVAGTEADHSVSCGNDYWSMDASDSRHFRDQPHANNNKVVHNIANEQESSRLSQRPEVRSVNGRDHTWFPQPSGKDFITPNQQNNIHPALFAVHIEDCPASSFRGKHLEQCPNTNSINERNEAIRKVDVDSVQNRLMNSSVAPDPDDDSLHKPVNVNMSAQVRSARRKHNKRRGIVNPDDLPRIEIT</sequence>
<reference evidence="18 19" key="1">
    <citation type="journal article" date="2021" name="Elife">
        <title>Chloroplast acquisition without the gene transfer in kleptoplastic sea slugs, Plakobranchus ocellatus.</title>
        <authorList>
            <person name="Maeda T."/>
            <person name="Takahashi S."/>
            <person name="Yoshida T."/>
            <person name="Shimamura S."/>
            <person name="Takaki Y."/>
            <person name="Nagai Y."/>
            <person name="Toyoda A."/>
            <person name="Suzuki Y."/>
            <person name="Arimoto A."/>
            <person name="Ishii H."/>
            <person name="Satoh N."/>
            <person name="Nishiyama T."/>
            <person name="Hasebe M."/>
            <person name="Maruyama T."/>
            <person name="Minagawa J."/>
            <person name="Obokata J."/>
            <person name="Shigenobu S."/>
        </authorList>
    </citation>
    <scope>NUCLEOTIDE SEQUENCE [LARGE SCALE GENOMIC DNA]</scope>
</reference>
<dbReference type="CDD" id="cd07302">
    <property type="entry name" value="CHD"/>
    <property type="match status" value="1"/>
</dbReference>
<dbReference type="InterPro" id="IPR001245">
    <property type="entry name" value="Ser-Thr/Tyr_kinase_cat_dom"/>
</dbReference>
<dbReference type="GO" id="GO:0005524">
    <property type="term" value="F:ATP binding"/>
    <property type="evidence" value="ECO:0007669"/>
    <property type="project" value="InterPro"/>
</dbReference>
<dbReference type="GO" id="GO:0004016">
    <property type="term" value="F:adenylate cyclase activity"/>
    <property type="evidence" value="ECO:0007669"/>
    <property type="project" value="TreeGrafter"/>
</dbReference>
<evidence type="ECO:0000256" key="12">
    <source>
        <dbReference type="ARBA" id="ARBA00023293"/>
    </source>
</evidence>
<feature type="domain" description="Guanylate cyclase" evidence="17">
    <location>
        <begin position="151"/>
        <end position="281"/>
    </location>
</feature>
<feature type="compositionally biased region" description="Basic and acidic residues" evidence="15">
    <location>
        <begin position="892"/>
        <end position="905"/>
    </location>
</feature>
<keyword evidence="10" id="KW-0325">Glycoprotein</keyword>
<dbReference type="GO" id="GO:0004672">
    <property type="term" value="F:protein kinase activity"/>
    <property type="evidence" value="ECO:0007669"/>
    <property type="project" value="InterPro"/>
</dbReference>
<dbReference type="InterPro" id="IPR029787">
    <property type="entry name" value="Nucleotide_cyclase"/>
</dbReference>
<dbReference type="GO" id="GO:0005525">
    <property type="term" value="F:GTP binding"/>
    <property type="evidence" value="ECO:0007669"/>
    <property type="project" value="UniProtKB-KW"/>
</dbReference>
<dbReference type="InterPro" id="IPR000719">
    <property type="entry name" value="Prot_kinase_dom"/>
</dbReference>
<evidence type="ECO:0000256" key="2">
    <source>
        <dbReference type="ARBA" id="ARBA00012202"/>
    </source>
</evidence>
<evidence type="ECO:0000256" key="1">
    <source>
        <dbReference type="ARBA" id="ARBA00004479"/>
    </source>
</evidence>
<comment type="caution">
    <text evidence="18">The sequence shown here is derived from an EMBL/GenBank/DDBJ whole genome shotgun (WGS) entry which is preliminary data.</text>
</comment>
<evidence type="ECO:0000259" key="16">
    <source>
        <dbReference type="PROSITE" id="PS50011"/>
    </source>
</evidence>
<keyword evidence="11 13" id="KW-0456">Lyase</keyword>
<feature type="region of interest" description="Disordered" evidence="15">
    <location>
        <begin position="642"/>
        <end position="672"/>
    </location>
</feature>
<keyword evidence="6" id="KW-1133">Transmembrane helix</keyword>
<keyword evidence="9" id="KW-0675">Receptor</keyword>
<dbReference type="InterPro" id="IPR011009">
    <property type="entry name" value="Kinase-like_dom_sf"/>
</dbReference>
<evidence type="ECO:0000256" key="5">
    <source>
        <dbReference type="ARBA" id="ARBA00022741"/>
    </source>
</evidence>
<evidence type="ECO:0000256" key="4">
    <source>
        <dbReference type="ARBA" id="ARBA00022729"/>
    </source>
</evidence>
<evidence type="ECO:0000259" key="17">
    <source>
        <dbReference type="PROSITE" id="PS50125"/>
    </source>
</evidence>
<keyword evidence="19" id="KW-1185">Reference proteome</keyword>
<dbReference type="GO" id="GO:0001653">
    <property type="term" value="F:peptide receptor activity"/>
    <property type="evidence" value="ECO:0007669"/>
    <property type="project" value="TreeGrafter"/>
</dbReference>
<dbReference type="EMBL" id="BLXT01005342">
    <property type="protein sequence ID" value="GFO22155.1"/>
    <property type="molecule type" value="Genomic_DNA"/>
</dbReference>